<organism evidence="2">
    <name type="scientific">marine metagenome</name>
    <dbReference type="NCBI Taxonomy" id="408172"/>
    <lineage>
        <taxon>unclassified sequences</taxon>
        <taxon>metagenomes</taxon>
        <taxon>ecological metagenomes</taxon>
    </lineage>
</organism>
<dbReference type="Gene3D" id="3.40.50.970">
    <property type="match status" value="1"/>
</dbReference>
<dbReference type="SMART" id="SM00861">
    <property type="entry name" value="Transket_pyr"/>
    <property type="match status" value="1"/>
</dbReference>
<sequence length="191" mass="20995">MRKTSLTCVHNLATQDERVIFLGSDLGAGVLEDMKRTMPDRWYMEGVAEQHIIGMAAGLAMEGFIPYVNTIATFLTRRCFEQVAVDLCLHNLPVKLIGNGGGLVYAPLAPTHQAIENIAIMRSIPNMTVVAPCDADEMRRLMAESLFWPSPLYIRVAKGGDRVVSCHELGFSIGKAILMREPGELLFVCTG</sequence>
<dbReference type="CDD" id="cd07033">
    <property type="entry name" value="TPP_PYR_DXS_TK_like"/>
    <property type="match status" value="1"/>
</dbReference>
<evidence type="ECO:0000313" key="2">
    <source>
        <dbReference type="EMBL" id="SVD48915.1"/>
    </source>
</evidence>
<dbReference type="EMBL" id="UINC01153930">
    <property type="protein sequence ID" value="SVD48915.1"/>
    <property type="molecule type" value="Genomic_DNA"/>
</dbReference>
<reference evidence="2" key="1">
    <citation type="submission" date="2018-05" db="EMBL/GenBank/DDBJ databases">
        <authorList>
            <person name="Lanie J.A."/>
            <person name="Ng W.-L."/>
            <person name="Kazmierczak K.M."/>
            <person name="Andrzejewski T.M."/>
            <person name="Davidsen T.M."/>
            <person name="Wayne K.J."/>
            <person name="Tettelin H."/>
            <person name="Glass J.I."/>
            <person name="Rusch D."/>
            <person name="Podicherti R."/>
            <person name="Tsui H.-C.T."/>
            <person name="Winkler M.E."/>
        </authorList>
    </citation>
    <scope>NUCLEOTIDE SEQUENCE</scope>
</reference>
<gene>
    <name evidence="2" type="ORF">METZ01_LOCUS401769</name>
</gene>
<evidence type="ECO:0000259" key="1">
    <source>
        <dbReference type="SMART" id="SM00861"/>
    </source>
</evidence>
<protein>
    <recommendedName>
        <fullName evidence="1">Transketolase-like pyrimidine-binding domain-containing protein</fullName>
    </recommendedName>
</protein>
<feature type="non-terminal residue" evidence="2">
    <location>
        <position position="191"/>
    </location>
</feature>
<name>A0A382VSB8_9ZZZZ</name>
<accession>A0A382VSB8</accession>
<dbReference type="SUPFAM" id="SSF52518">
    <property type="entry name" value="Thiamin diphosphate-binding fold (THDP-binding)"/>
    <property type="match status" value="1"/>
</dbReference>
<dbReference type="AlphaFoldDB" id="A0A382VSB8"/>
<dbReference type="InterPro" id="IPR029061">
    <property type="entry name" value="THDP-binding"/>
</dbReference>
<dbReference type="Pfam" id="PF02779">
    <property type="entry name" value="Transket_pyr"/>
    <property type="match status" value="1"/>
</dbReference>
<dbReference type="InterPro" id="IPR051157">
    <property type="entry name" value="PDH/Transketolase"/>
</dbReference>
<dbReference type="PANTHER" id="PTHR43825:SF5">
    <property type="entry name" value="HYPOTHETICAL TRANSKETOLASE FAMILY PROTEIN"/>
    <property type="match status" value="1"/>
</dbReference>
<dbReference type="PANTHER" id="PTHR43825">
    <property type="entry name" value="PYRUVATE DEHYDROGENASE E1 COMPONENT"/>
    <property type="match status" value="1"/>
</dbReference>
<dbReference type="InterPro" id="IPR005475">
    <property type="entry name" value="Transketolase-like_Pyr-bd"/>
</dbReference>
<feature type="domain" description="Transketolase-like pyrimidine-binding" evidence="1">
    <location>
        <begin position="1"/>
        <end position="163"/>
    </location>
</feature>
<proteinExistence type="predicted"/>